<dbReference type="EMBL" id="PYMA01000001">
    <property type="protein sequence ID" value="PSW21906.1"/>
    <property type="molecule type" value="Genomic_DNA"/>
</dbReference>
<keyword evidence="1" id="KW-0732">Signal</keyword>
<evidence type="ECO:0000256" key="1">
    <source>
        <dbReference type="SAM" id="SignalP"/>
    </source>
</evidence>
<protein>
    <submittedName>
        <fullName evidence="2">Uncharacterized protein</fullName>
    </submittedName>
</protein>
<organism evidence="2 3">
    <name type="scientific">Photobacterium sanctipauli</name>
    <dbReference type="NCBI Taxonomy" id="1342794"/>
    <lineage>
        <taxon>Bacteria</taxon>
        <taxon>Pseudomonadati</taxon>
        <taxon>Pseudomonadota</taxon>
        <taxon>Gammaproteobacteria</taxon>
        <taxon>Vibrionales</taxon>
        <taxon>Vibrionaceae</taxon>
        <taxon>Photobacterium</taxon>
    </lineage>
</organism>
<feature type="chain" id="PRO_5015592952" evidence="1">
    <location>
        <begin position="21"/>
        <end position="192"/>
    </location>
</feature>
<gene>
    <name evidence="2" type="ORF">C9I98_01165</name>
</gene>
<dbReference type="Proteomes" id="UP000241771">
    <property type="component" value="Unassembled WGS sequence"/>
</dbReference>
<name>A0A2T3P050_9GAMM</name>
<evidence type="ECO:0000313" key="2">
    <source>
        <dbReference type="EMBL" id="PSW21906.1"/>
    </source>
</evidence>
<proteinExistence type="predicted"/>
<sequence length="192" mass="20691">MRKTKIMLLAAIIASPMAFADDDYYYDDYYHDDPTYNIQNSGNKDVGIKVDYDSTYKTDKDYYITKDNDFLGMKNVGNTYKVHDEDNSKWTATKDIDIDKEINTYLAKSKLHGAVMGTSVTYGGACCKGKSSSSVVEVDHANYMGGSFVDASGINIAGQNVGNNSLVQQTTSTNAALVGSGGATSPIGGGSY</sequence>
<dbReference type="AlphaFoldDB" id="A0A2T3P050"/>
<reference evidence="2 3" key="1">
    <citation type="submission" date="2018-01" db="EMBL/GenBank/DDBJ databases">
        <title>Whole genome sequencing of Histamine producing bacteria.</title>
        <authorList>
            <person name="Butler K."/>
        </authorList>
    </citation>
    <scope>NUCLEOTIDE SEQUENCE [LARGE SCALE GENOMIC DNA]</scope>
    <source>
        <strain evidence="2 3">DSM 100436</strain>
    </source>
</reference>
<evidence type="ECO:0000313" key="3">
    <source>
        <dbReference type="Proteomes" id="UP000241771"/>
    </source>
</evidence>
<comment type="caution">
    <text evidence="2">The sequence shown here is derived from an EMBL/GenBank/DDBJ whole genome shotgun (WGS) entry which is preliminary data.</text>
</comment>
<feature type="signal peptide" evidence="1">
    <location>
        <begin position="1"/>
        <end position="20"/>
    </location>
</feature>
<keyword evidence="3" id="KW-1185">Reference proteome</keyword>
<accession>A0A2T3P050</accession>